<dbReference type="AlphaFoldDB" id="A0A7S7SNB5"/>
<evidence type="ECO:0000313" key="1">
    <source>
        <dbReference type="EMBL" id="QOY91284.1"/>
    </source>
</evidence>
<reference evidence="1 2" key="1">
    <citation type="submission" date="2020-10" db="EMBL/GenBank/DDBJ databases">
        <title>Complete genome sequence of Paludibaculum fermentans P105T, a facultatively anaerobic acidobacterium capable of dissimilatory Fe(III) reduction.</title>
        <authorList>
            <person name="Dedysh S.N."/>
            <person name="Beletsky A.V."/>
            <person name="Kulichevskaya I.S."/>
            <person name="Mardanov A.V."/>
            <person name="Ravin N.V."/>
        </authorList>
    </citation>
    <scope>NUCLEOTIDE SEQUENCE [LARGE SCALE GENOMIC DNA]</scope>
    <source>
        <strain evidence="1 2">P105</strain>
    </source>
</reference>
<sequence>MSTTLIDETPEAGQFIADTATTFDQYKRFPDETFVAVQGAVLATSGIDLQNERFSPECLTDMAETIQRQSLWVMHEHNPLIMPLGRVLTARTFYAPERQLYFVAGVFGFYDQSTYPTFTSLGCIPEKCPTGLSSSDPIDKSRDGTITLVYNSHEIPKSMIDELLQERPVEVAARPGVARRKSADSIAILALSTSLWLLASSPFAKKVSERLGDHAADTAFALSSWLRDKVFGAFSRLEKEALFEFECVEGGCRVELIVPSRDRVVLRTAAAKIDEAASSAHSLLIALRPFGPEKLVYRFDPTTLQWWPLYAATRLRGVIKDERVLIVADRLNSQTRFKSRND</sequence>
<proteinExistence type="predicted"/>
<keyword evidence="2" id="KW-1185">Reference proteome</keyword>
<organism evidence="1 2">
    <name type="scientific">Paludibaculum fermentans</name>
    <dbReference type="NCBI Taxonomy" id="1473598"/>
    <lineage>
        <taxon>Bacteria</taxon>
        <taxon>Pseudomonadati</taxon>
        <taxon>Acidobacteriota</taxon>
        <taxon>Terriglobia</taxon>
        <taxon>Bryobacterales</taxon>
        <taxon>Bryobacteraceae</taxon>
        <taxon>Paludibaculum</taxon>
    </lineage>
</organism>
<dbReference type="KEGG" id="pfer:IRI77_15450"/>
<dbReference type="RefSeq" id="WP_194452938.1">
    <property type="nucleotide sequence ID" value="NZ_CP063849.1"/>
</dbReference>
<protein>
    <submittedName>
        <fullName evidence="1">Uncharacterized protein</fullName>
    </submittedName>
</protein>
<accession>A0A7S7SNB5</accession>
<name>A0A7S7SNB5_PALFE</name>
<dbReference type="Proteomes" id="UP000593892">
    <property type="component" value="Chromosome"/>
</dbReference>
<gene>
    <name evidence="1" type="ORF">IRI77_15450</name>
</gene>
<evidence type="ECO:0000313" key="2">
    <source>
        <dbReference type="Proteomes" id="UP000593892"/>
    </source>
</evidence>
<dbReference type="EMBL" id="CP063849">
    <property type="protein sequence ID" value="QOY91284.1"/>
    <property type="molecule type" value="Genomic_DNA"/>
</dbReference>